<dbReference type="RefSeq" id="WP_238233086.1">
    <property type="nucleotide sequence ID" value="NZ_BPQQ01000001.1"/>
</dbReference>
<dbReference type="PANTHER" id="PTHR24260">
    <property type="match status" value="1"/>
</dbReference>
<evidence type="ECO:0000259" key="2">
    <source>
        <dbReference type="PROSITE" id="PS50240"/>
    </source>
</evidence>
<dbReference type="EMBL" id="BPQQ01000001">
    <property type="protein sequence ID" value="GJD98129.1"/>
    <property type="molecule type" value="Genomic_DNA"/>
</dbReference>
<dbReference type="Pfam" id="PF00089">
    <property type="entry name" value="Trypsin"/>
    <property type="match status" value="1"/>
</dbReference>
<dbReference type="InterPro" id="IPR001314">
    <property type="entry name" value="Peptidase_S1A"/>
</dbReference>
<feature type="signal peptide" evidence="1">
    <location>
        <begin position="1"/>
        <end position="23"/>
    </location>
</feature>
<organism evidence="3 4">
    <name type="scientific">Methylobacterium isbiliense</name>
    <dbReference type="NCBI Taxonomy" id="315478"/>
    <lineage>
        <taxon>Bacteria</taxon>
        <taxon>Pseudomonadati</taxon>
        <taxon>Pseudomonadota</taxon>
        <taxon>Alphaproteobacteria</taxon>
        <taxon>Hyphomicrobiales</taxon>
        <taxon>Methylobacteriaceae</taxon>
        <taxon>Methylobacterium</taxon>
    </lineage>
</organism>
<sequence>MKGWTRGLLGAVLLAAAGLPAQAIEGGAMAGGRDALTRATVAVGTLGRSDEDDDKVNLTRCSGVLIAPSLVLTAAHCVGDNPLGAAVMFYRGSRPVRPAYRAASVARYVVERDDDIGVNLSSLALDIAVVRLAAPVRDRAPVPLARASGLPGPLRIAGVGLSGGEPGTLKTARLVPLAVTGSGLTLARAVGARVCVGDSGGPVVTGGGRLWGVASAVITRSPPCGDLVVIAPAGQRLTGAARRGATAVAARDRRGGPVAPRARIRTRPA</sequence>
<reference evidence="3" key="2">
    <citation type="submission" date="2021-08" db="EMBL/GenBank/DDBJ databases">
        <authorList>
            <person name="Tani A."/>
            <person name="Ola A."/>
            <person name="Ogura Y."/>
            <person name="Katsura K."/>
            <person name="Hayashi T."/>
        </authorList>
    </citation>
    <scope>NUCLEOTIDE SEQUENCE</scope>
    <source>
        <strain evidence="3">DSM 17168</strain>
    </source>
</reference>
<evidence type="ECO:0000256" key="1">
    <source>
        <dbReference type="SAM" id="SignalP"/>
    </source>
</evidence>
<proteinExistence type="predicted"/>
<dbReference type="SUPFAM" id="SSF50494">
    <property type="entry name" value="Trypsin-like serine proteases"/>
    <property type="match status" value="1"/>
</dbReference>
<keyword evidence="1" id="KW-0732">Signal</keyword>
<dbReference type="PROSITE" id="PS50240">
    <property type="entry name" value="TRYPSIN_DOM"/>
    <property type="match status" value="1"/>
</dbReference>
<dbReference type="InterPro" id="IPR018114">
    <property type="entry name" value="TRYPSIN_HIS"/>
</dbReference>
<dbReference type="PRINTS" id="PR00722">
    <property type="entry name" value="CHYMOTRYPSIN"/>
</dbReference>
<dbReference type="Gene3D" id="2.40.10.10">
    <property type="entry name" value="Trypsin-like serine proteases"/>
    <property type="match status" value="1"/>
</dbReference>
<dbReference type="SMART" id="SM00020">
    <property type="entry name" value="Tryp_SPc"/>
    <property type="match status" value="1"/>
</dbReference>
<dbReference type="PROSITE" id="PS00134">
    <property type="entry name" value="TRYPSIN_HIS"/>
    <property type="match status" value="1"/>
</dbReference>
<dbReference type="PANTHER" id="PTHR24260:SF136">
    <property type="entry name" value="GH08193P-RELATED"/>
    <property type="match status" value="1"/>
</dbReference>
<accession>A0ABQ4S8E3</accession>
<reference evidence="3" key="1">
    <citation type="journal article" date="2021" name="Front. Microbiol.">
        <title>Comprehensive Comparative Genomics and Phenotyping of Methylobacterium Species.</title>
        <authorList>
            <person name="Alessa O."/>
            <person name="Ogura Y."/>
            <person name="Fujitani Y."/>
            <person name="Takami H."/>
            <person name="Hayashi T."/>
            <person name="Sahin N."/>
            <person name="Tani A."/>
        </authorList>
    </citation>
    <scope>NUCLEOTIDE SEQUENCE</scope>
    <source>
        <strain evidence="3">DSM 17168</strain>
    </source>
</reference>
<dbReference type="InterPro" id="IPR009003">
    <property type="entry name" value="Peptidase_S1_PA"/>
</dbReference>
<dbReference type="InterPro" id="IPR051333">
    <property type="entry name" value="CLIP_Serine_Protease"/>
</dbReference>
<dbReference type="InterPro" id="IPR043504">
    <property type="entry name" value="Peptidase_S1_PA_chymotrypsin"/>
</dbReference>
<dbReference type="Proteomes" id="UP001055153">
    <property type="component" value="Unassembled WGS sequence"/>
</dbReference>
<name>A0ABQ4S8E3_9HYPH</name>
<comment type="caution">
    <text evidence="3">The sequence shown here is derived from an EMBL/GenBank/DDBJ whole genome shotgun (WGS) entry which is preliminary data.</text>
</comment>
<feature type="domain" description="Peptidase S1" evidence="2">
    <location>
        <begin position="29"/>
        <end position="225"/>
    </location>
</feature>
<evidence type="ECO:0000313" key="3">
    <source>
        <dbReference type="EMBL" id="GJD98129.1"/>
    </source>
</evidence>
<gene>
    <name evidence="3" type="ORF">GMJLKIPL_0036</name>
</gene>
<feature type="chain" id="PRO_5045984182" description="Peptidase S1 domain-containing protein" evidence="1">
    <location>
        <begin position="24"/>
        <end position="269"/>
    </location>
</feature>
<evidence type="ECO:0000313" key="4">
    <source>
        <dbReference type="Proteomes" id="UP001055153"/>
    </source>
</evidence>
<protein>
    <recommendedName>
        <fullName evidence="2">Peptidase S1 domain-containing protein</fullName>
    </recommendedName>
</protein>
<keyword evidence="4" id="KW-1185">Reference proteome</keyword>
<dbReference type="InterPro" id="IPR001254">
    <property type="entry name" value="Trypsin_dom"/>
</dbReference>